<dbReference type="InterPro" id="IPR002159">
    <property type="entry name" value="CD36_fam"/>
</dbReference>
<dbReference type="EMBL" id="GFDL01005200">
    <property type="protein sequence ID" value="JAV29845.1"/>
    <property type="molecule type" value="Transcribed_RNA"/>
</dbReference>
<keyword evidence="12" id="KW-0325">Glycoprotein</keyword>
<reference evidence="15" key="1">
    <citation type="submission" date="2017-01" db="EMBL/GenBank/DDBJ databases">
        <title>A deep insight into the sialotranscriptome of adult male and female Cluex tarsalis mosquitoes.</title>
        <authorList>
            <person name="Ribeiro J.M."/>
            <person name="Moreira F."/>
            <person name="Bernard K.A."/>
            <person name="Calvo E."/>
        </authorList>
    </citation>
    <scope>NUCLEOTIDE SEQUENCE</scope>
    <source>
        <strain evidence="15">Kern County</strain>
        <tissue evidence="15">Salivary glands</tissue>
    </source>
</reference>
<keyword evidence="4" id="KW-1003">Cell membrane</keyword>
<accession>A0A1Q3FQL4</accession>
<proteinExistence type="inferred from homology"/>
<evidence type="ECO:0000256" key="11">
    <source>
        <dbReference type="ARBA" id="ARBA00023170"/>
    </source>
</evidence>
<keyword evidence="11" id="KW-0675">Receptor</keyword>
<sequence length="575" mass="64889">MVQCTLVLAGIGVFMAVGGALLGWVVFPGAVHDKIIENTELRQGTPQFKRFEALPQPLDFKVYIFNVTNPYEVQMGKRPRVVEVGPYIYFQYRQKDNIRFSRDRSKVHFSQQQLYVFDAESSYPLTENDQLMVLNMHMNSILQIIDNQAKETITNFRSDVNNTLEKIPVVRLIKRIIEKTTPIQSILQIAEDETYDSLRLINVELNRIFGRPDSMFLRTTPKEFLFDGVPFCVNVIGIAKAICKEIEKRNTKTIRVLPDGSMKFSFFNHKNMTEDGIYTINTGIKNATETQMIEFWNGKTMLDKWSNSSRGSSMTCNKIEGTDGSGYPPFREGVQRMTIFSSDICRTVDIKYVGSSSYEGIPAARYVTDDNFLNKIGPEYNNDCYCVNRIPKAIVKANGCLYEGALDLSTCFDAPVVLTLPHMMGAAEEYTSLIDGLHPDPEKHQIFVDVEPLTGTPLNGGKRVQFNMFLRRIDSIRLTDRLPTTLFPVLWIEEGIALNDDMVKLIDDSLMKVLTILDVVQWTMIAIGLFLAVSMPILYFTKRRPSSGSITPTLTTTTSAASIPERGGLGGNPDK</sequence>
<evidence type="ECO:0000256" key="6">
    <source>
        <dbReference type="ARBA" id="ARBA00022692"/>
    </source>
</evidence>
<keyword evidence="6 14" id="KW-0812">Transmembrane</keyword>
<evidence type="ECO:0000256" key="5">
    <source>
        <dbReference type="ARBA" id="ARBA00022606"/>
    </source>
</evidence>
<dbReference type="PRINTS" id="PR01609">
    <property type="entry name" value="CD36FAMILY"/>
</dbReference>
<evidence type="ECO:0000256" key="4">
    <source>
        <dbReference type="ARBA" id="ARBA00022475"/>
    </source>
</evidence>
<evidence type="ECO:0000256" key="8">
    <source>
        <dbReference type="ARBA" id="ARBA00022989"/>
    </source>
</evidence>
<evidence type="ECO:0000256" key="7">
    <source>
        <dbReference type="ARBA" id="ARBA00022725"/>
    </source>
</evidence>
<comment type="subcellular location">
    <subcellularLocation>
        <location evidence="2">Cell membrane</location>
    </subcellularLocation>
</comment>
<evidence type="ECO:0000256" key="14">
    <source>
        <dbReference type="SAM" id="Phobius"/>
    </source>
</evidence>
<evidence type="ECO:0000313" key="15">
    <source>
        <dbReference type="EMBL" id="JAV29845.1"/>
    </source>
</evidence>
<dbReference type="GO" id="GO:0005886">
    <property type="term" value="C:plasma membrane"/>
    <property type="evidence" value="ECO:0007669"/>
    <property type="project" value="UniProtKB-SubCell"/>
</dbReference>
<evidence type="ECO:0000256" key="9">
    <source>
        <dbReference type="ARBA" id="ARBA00023136"/>
    </source>
</evidence>
<evidence type="ECO:0000256" key="10">
    <source>
        <dbReference type="ARBA" id="ARBA00023157"/>
    </source>
</evidence>
<organism evidence="15">
    <name type="scientific">Culex tarsalis</name>
    <name type="common">Encephalitis mosquito</name>
    <dbReference type="NCBI Taxonomy" id="7177"/>
    <lineage>
        <taxon>Eukaryota</taxon>
        <taxon>Metazoa</taxon>
        <taxon>Ecdysozoa</taxon>
        <taxon>Arthropoda</taxon>
        <taxon>Hexapoda</taxon>
        <taxon>Insecta</taxon>
        <taxon>Pterygota</taxon>
        <taxon>Neoptera</taxon>
        <taxon>Endopterygota</taxon>
        <taxon>Diptera</taxon>
        <taxon>Nematocera</taxon>
        <taxon>Culicoidea</taxon>
        <taxon>Culicidae</taxon>
        <taxon>Culicinae</taxon>
        <taxon>Culicini</taxon>
        <taxon>Culex</taxon>
        <taxon>Culex</taxon>
    </lineage>
</organism>
<evidence type="ECO:0000256" key="2">
    <source>
        <dbReference type="ARBA" id="ARBA00004236"/>
    </source>
</evidence>
<evidence type="ECO:0000256" key="3">
    <source>
        <dbReference type="ARBA" id="ARBA00010532"/>
    </source>
</evidence>
<keyword evidence="10" id="KW-1015">Disulfide bond</keyword>
<evidence type="ECO:0000256" key="12">
    <source>
        <dbReference type="ARBA" id="ARBA00023180"/>
    </source>
</evidence>
<keyword evidence="9 14" id="KW-0472">Membrane</keyword>
<feature type="transmembrane region" description="Helical" evidence="14">
    <location>
        <begin position="7"/>
        <end position="27"/>
    </location>
</feature>
<name>A0A1Q3FQL4_CULTA</name>
<comment type="function">
    <text evidence="1">Plays an olfactory role that is not restricted to pheromone sensitivity.</text>
</comment>
<dbReference type="Pfam" id="PF01130">
    <property type="entry name" value="CD36"/>
    <property type="match status" value="1"/>
</dbReference>
<dbReference type="PANTHER" id="PTHR11923">
    <property type="entry name" value="SCAVENGER RECEPTOR CLASS B TYPE-1 SR-B1"/>
    <property type="match status" value="1"/>
</dbReference>
<comment type="similarity">
    <text evidence="3">Belongs to the CD36 family.</text>
</comment>
<dbReference type="PANTHER" id="PTHR11923:SF109">
    <property type="entry name" value="SENSORY NEURON MEMBRANE PROTEIN 2"/>
    <property type="match status" value="1"/>
</dbReference>
<dbReference type="GO" id="GO:0007608">
    <property type="term" value="P:sensory perception of smell"/>
    <property type="evidence" value="ECO:0007669"/>
    <property type="project" value="UniProtKB-KW"/>
</dbReference>
<keyword evidence="7" id="KW-0552">Olfaction</keyword>
<evidence type="ECO:0000256" key="13">
    <source>
        <dbReference type="ARBA" id="ARBA00040645"/>
    </source>
</evidence>
<keyword evidence="8 14" id="KW-1133">Transmembrane helix</keyword>
<feature type="transmembrane region" description="Helical" evidence="14">
    <location>
        <begin position="519"/>
        <end position="540"/>
    </location>
</feature>
<dbReference type="AlphaFoldDB" id="A0A1Q3FQL4"/>
<evidence type="ECO:0000256" key="1">
    <source>
        <dbReference type="ARBA" id="ARBA00003156"/>
    </source>
</evidence>
<dbReference type="GO" id="GO:0005044">
    <property type="term" value="F:scavenger receptor activity"/>
    <property type="evidence" value="ECO:0007669"/>
    <property type="project" value="TreeGrafter"/>
</dbReference>
<protein>
    <recommendedName>
        <fullName evidence="13">Sensory neuron membrane protein 2</fullName>
    </recommendedName>
</protein>
<dbReference type="GO" id="GO:0005737">
    <property type="term" value="C:cytoplasm"/>
    <property type="evidence" value="ECO:0007669"/>
    <property type="project" value="TreeGrafter"/>
</dbReference>
<keyword evidence="5" id="KW-0716">Sensory transduction</keyword>